<feature type="transmembrane region" description="Helical" evidence="8">
    <location>
        <begin position="228"/>
        <end position="247"/>
    </location>
</feature>
<keyword evidence="6 8" id="KW-0472">Membrane</keyword>
<dbReference type="CDD" id="cd08761">
    <property type="entry name" value="Cyt_b561_CYB561D2_like"/>
    <property type="match status" value="1"/>
</dbReference>
<evidence type="ECO:0000256" key="6">
    <source>
        <dbReference type="ARBA" id="ARBA00023136"/>
    </source>
</evidence>
<evidence type="ECO:0000256" key="2">
    <source>
        <dbReference type="ARBA" id="ARBA00022448"/>
    </source>
</evidence>
<feature type="domain" description="Cytochrome b561" evidence="9">
    <location>
        <begin position="111"/>
        <end position="214"/>
    </location>
</feature>
<gene>
    <name evidence="10" type="ORF">POSPLADRAFT_1037539</name>
</gene>
<name>A0A1X6MIU5_9APHY</name>
<dbReference type="AlphaFoldDB" id="A0A1X6MIU5"/>
<evidence type="ECO:0000256" key="3">
    <source>
        <dbReference type="ARBA" id="ARBA00022692"/>
    </source>
</evidence>
<dbReference type="InterPro" id="IPR006593">
    <property type="entry name" value="Cyt_b561/ferric_Rdtase_TM"/>
</dbReference>
<evidence type="ECO:0000256" key="4">
    <source>
        <dbReference type="ARBA" id="ARBA00022982"/>
    </source>
</evidence>
<keyword evidence="3 8" id="KW-0812">Transmembrane</keyword>
<dbReference type="Gene3D" id="1.20.120.1770">
    <property type="match status" value="1"/>
</dbReference>
<feature type="transmembrane region" description="Helical" evidence="8">
    <location>
        <begin position="199"/>
        <end position="216"/>
    </location>
</feature>
<evidence type="ECO:0000256" key="1">
    <source>
        <dbReference type="ARBA" id="ARBA00004370"/>
    </source>
</evidence>
<evidence type="ECO:0000256" key="8">
    <source>
        <dbReference type="SAM" id="Phobius"/>
    </source>
</evidence>
<organism evidence="10 11">
    <name type="scientific">Postia placenta MAD-698-R-SB12</name>
    <dbReference type="NCBI Taxonomy" id="670580"/>
    <lineage>
        <taxon>Eukaryota</taxon>
        <taxon>Fungi</taxon>
        <taxon>Dikarya</taxon>
        <taxon>Basidiomycota</taxon>
        <taxon>Agaricomycotina</taxon>
        <taxon>Agaricomycetes</taxon>
        <taxon>Polyporales</taxon>
        <taxon>Adustoporiaceae</taxon>
        <taxon>Rhodonia</taxon>
    </lineage>
</organism>
<comment type="subcellular location">
    <subcellularLocation>
        <location evidence="1">Membrane</location>
    </subcellularLocation>
</comment>
<reference evidence="10 11" key="1">
    <citation type="submission" date="2017-04" db="EMBL/GenBank/DDBJ databases">
        <title>Genome Sequence of the Model Brown-Rot Fungus Postia placenta SB12.</title>
        <authorList>
            <consortium name="DOE Joint Genome Institute"/>
            <person name="Gaskell J."/>
            <person name="Kersten P."/>
            <person name="Larrondo L.F."/>
            <person name="Canessa P."/>
            <person name="Martinez D."/>
            <person name="Hibbett D."/>
            <person name="Schmoll M."/>
            <person name="Kubicek C.P."/>
            <person name="Martinez A.T."/>
            <person name="Yadav J."/>
            <person name="Master E."/>
            <person name="Magnuson J.K."/>
            <person name="James T."/>
            <person name="Yaver D."/>
            <person name="Berka R."/>
            <person name="Labutti K."/>
            <person name="Lipzen A."/>
            <person name="Aerts A."/>
            <person name="Barry K."/>
            <person name="Henrissat B."/>
            <person name="Blanchette R."/>
            <person name="Grigoriev I."/>
            <person name="Cullen D."/>
        </authorList>
    </citation>
    <scope>NUCLEOTIDE SEQUENCE [LARGE SCALE GENOMIC DNA]</scope>
    <source>
        <strain evidence="10 11">MAD-698-R-SB12</strain>
    </source>
</reference>
<evidence type="ECO:0000313" key="10">
    <source>
        <dbReference type="EMBL" id="OSX56239.1"/>
    </source>
</evidence>
<accession>A0A1X6MIU5</accession>
<protein>
    <recommendedName>
        <fullName evidence="9">Cytochrome b561 domain-containing protein</fullName>
    </recommendedName>
</protein>
<keyword evidence="2" id="KW-0813">Transport</keyword>
<evidence type="ECO:0000313" key="11">
    <source>
        <dbReference type="Proteomes" id="UP000194127"/>
    </source>
</evidence>
<feature type="region of interest" description="Disordered" evidence="7">
    <location>
        <begin position="1"/>
        <end position="50"/>
    </location>
</feature>
<dbReference type="GO" id="GO:0016020">
    <property type="term" value="C:membrane"/>
    <property type="evidence" value="ECO:0007669"/>
    <property type="project" value="UniProtKB-SubCell"/>
</dbReference>
<proteinExistence type="predicted"/>
<keyword evidence="4" id="KW-0249">Electron transport</keyword>
<feature type="transmembrane region" description="Helical" evidence="8">
    <location>
        <begin position="157"/>
        <end position="179"/>
    </location>
</feature>
<sequence>MAIALPPTPIAANASHEESDEHAEEHAPLIAETDQASDVGRAPPKADPEHRYGDNASLPIAFLILLLTWAIVFASNPFALGWFFYHPVLQTASLLAFTYGIVTLQPTAHADTKAAGLSRHQRAMLLLGFPAITFGVFAMWLNKTVHGAAHATTWHGVFGYMTISWMVIQVLIGGGSVWFDGRLLGGSSRAKRAWKYHRLSGYLLFPMLLFTIHLAGSWSDWVTMSSLYAIRVVAYDIAPLVLFAAILSRVRYVQA</sequence>
<dbReference type="EMBL" id="KZ110614">
    <property type="protein sequence ID" value="OSX56239.1"/>
    <property type="molecule type" value="Genomic_DNA"/>
</dbReference>
<dbReference type="GeneID" id="36322179"/>
<evidence type="ECO:0000259" key="9">
    <source>
        <dbReference type="Pfam" id="PF03188"/>
    </source>
</evidence>
<feature type="transmembrane region" description="Helical" evidence="8">
    <location>
        <begin position="82"/>
        <end position="102"/>
    </location>
</feature>
<feature type="transmembrane region" description="Helical" evidence="8">
    <location>
        <begin position="123"/>
        <end position="141"/>
    </location>
</feature>
<feature type="compositionally biased region" description="Basic and acidic residues" evidence="7">
    <location>
        <begin position="15"/>
        <end position="27"/>
    </location>
</feature>
<evidence type="ECO:0000256" key="7">
    <source>
        <dbReference type="SAM" id="MobiDB-lite"/>
    </source>
</evidence>
<feature type="transmembrane region" description="Helical" evidence="8">
    <location>
        <begin position="58"/>
        <end position="76"/>
    </location>
</feature>
<keyword evidence="11" id="KW-1185">Reference proteome</keyword>
<dbReference type="Pfam" id="PF03188">
    <property type="entry name" value="Cytochrom_B561"/>
    <property type="match status" value="1"/>
</dbReference>
<dbReference type="RefSeq" id="XP_024333033.1">
    <property type="nucleotide sequence ID" value="XM_024477229.1"/>
</dbReference>
<dbReference type="Proteomes" id="UP000194127">
    <property type="component" value="Unassembled WGS sequence"/>
</dbReference>
<keyword evidence="5 8" id="KW-1133">Transmembrane helix</keyword>
<evidence type="ECO:0000256" key="5">
    <source>
        <dbReference type="ARBA" id="ARBA00022989"/>
    </source>
</evidence>
<dbReference type="OrthoDB" id="432881at2759"/>